<dbReference type="AlphaFoldDB" id="A0A736IBH1"/>
<accession>A0A736IBH1</accession>
<comment type="caution">
    <text evidence="2">The sequence shown here is derived from an EMBL/GenBank/DDBJ whole genome shotgun (WGS) entry which is preliminary data.</text>
</comment>
<protein>
    <submittedName>
        <fullName evidence="2">Type 1 fimbrial protein</fullName>
    </submittedName>
</protein>
<evidence type="ECO:0000313" key="2">
    <source>
        <dbReference type="EMBL" id="HAE7581336.1"/>
    </source>
</evidence>
<dbReference type="PANTHER" id="PTHR33420">
    <property type="entry name" value="FIMBRIAL SUBUNIT ELFA-RELATED"/>
    <property type="match status" value="1"/>
</dbReference>
<reference evidence="2" key="2">
    <citation type="submission" date="2018-07" db="EMBL/GenBank/DDBJ databases">
        <authorList>
            <consortium name="NCBI Pathogen Detection Project"/>
        </authorList>
    </citation>
    <scope>NUCLEOTIDE SEQUENCE</scope>
    <source>
        <strain evidence="2">166-88</strain>
    </source>
</reference>
<dbReference type="PANTHER" id="PTHR33420:SF11">
    <property type="entry name" value="FIMBRIAL-LIKE PROTEIN"/>
    <property type="match status" value="1"/>
</dbReference>
<name>A0A736IBH1_SALHO</name>
<evidence type="ECO:0000259" key="1">
    <source>
        <dbReference type="Pfam" id="PF00419"/>
    </source>
</evidence>
<organism evidence="2">
    <name type="scientific">Salmonella enterica subsp. houtenae serovar 44:z36[z38]:-</name>
    <dbReference type="NCBI Taxonomy" id="1967609"/>
    <lineage>
        <taxon>Bacteria</taxon>
        <taxon>Pseudomonadati</taxon>
        <taxon>Pseudomonadota</taxon>
        <taxon>Gammaproteobacteria</taxon>
        <taxon>Enterobacterales</taxon>
        <taxon>Enterobacteriaceae</taxon>
        <taxon>Salmonella</taxon>
    </lineage>
</organism>
<dbReference type="SUPFAM" id="SSF49401">
    <property type="entry name" value="Bacterial adhesins"/>
    <property type="match status" value="1"/>
</dbReference>
<dbReference type="InterPro" id="IPR008966">
    <property type="entry name" value="Adhesion_dom_sf"/>
</dbReference>
<sequence length="162" mass="16639">MALGLMSMNTMAAVNSGRVTFSGTVVDTPCNLAPGADGEDVPVDFGQLSLSQLNANQASSKEFDINLTGCDLTSATPAKTASITFSSLNTNTAKTMIEASGRATGLGIGIDGITFGTEKNLDGLHDGDNTLTFTAKAQKLSADTNVTAGNFTAVSTFVINYK</sequence>
<dbReference type="Gene3D" id="2.60.40.1090">
    <property type="entry name" value="Fimbrial-type adhesion domain"/>
    <property type="match status" value="1"/>
</dbReference>
<dbReference type="InterPro" id="IPR050263">
    <property type="entry name" value="Bact_Fimbrial_Adh_Pro"/>
</dbReference>
<dbReference type="Pfam" id="PF00419">
    <property type="entry name" value="Fimbrial"/>
    <property type="match status" value="1"/>
</dbReference>
<dbReference type="EMBL" id="DAASYS010000012">
    <property type="protein sequence ID" value="HAE7581336.1"/>
    <property type="molecule type" value="Genomic_DNA"/>
</dbReference>
<dbReference type="GO" id="GO:0043709">
    <property type="term" value="P:cell adhesion involved in single-species biofilm formation"/>
    <property type="evidence" value="ECO:0007669"/>
    <property type="project" value="TreeGrafter"/>
</dbReference>
<proteinExistence type="predicted"/>
<dbReference type="InterPro" id="IPR036937">
    <property type="entry name" value="Adhesion_dom_fimbrial_sf"/>
</dbReference>
<dbReference type="InterPro" id="IPR000259">
    <property type="entry name" value="Adhesion_dom_fimbrial"/>
</dbReference>
<dbReference type="GO" id="GO:0009289">
    <property type="term" value="C:pilus"/>
    <property type="evidence" value="ECO:0007669"/>
    <property type="project" value="InterPro"/>
</dbReference>
<feature type="domain" description="Fimbrial-type adhesion" evidence="1">
    <location>
        <begin position="20"/>
        <end position="162"/>
    </location>
</feature>
<gene>
    <name evidence="2" type="ORF">GND75_002955</name>
</gene>
<reference evidence="2" key="1">
    <citation type="journal article" date="2018" name="Genome Biol.">
        <title>SKESA: strategic k-mer extension for scrupulous assemblies.</title>
        <authorList>
            <person name="Souvorov A."/>
            <person name="Agarwala R."/>
            <person name="Lipman D.J."/>
        </authorList>
    </citation>
    <scope>NUCLEOTIDE SEQUENCE</scope>
    <source>
        <strain evidence="2">166-88</strain>
    </source>
</reference>